<protein>
    <submittedName>
        <fullName evidence="5">3-hydroxyisobutyrate dehydrogenase-like beta-hydroxyacid dehydrogenase</fullName>
    </submittedName>
</protein>
<dbReference type="GO" id="GO:0006571">
    <property type="term" value="P:tyrosine biosynthetic process"/>
    <property type="evidence" value="ECO:0007669"/>
    <property type="project" value="TreeGrafter"/>
</dbReference>
<accession>A0A846RU69</accession>
<dbReference type="GO" id="GO:0050661">
    <property type="term" value="F:NADP binding"/>
    <property type="evidence" value="ECO:0007669"/>
    <property type="project" value="InterPro"/>
</dbReference>
<dbReference type="Gene3D" id="1.10.1040.10">
    <property type="entry name" value="N-(1-d-carboxylethyl)-l-norvaline Dehydrogenase, domain 2"/>
    <property type="match status" value="1"/>
</dbReference>
<feature type="compositionally biased region" description="Polar residues" evidence="2">
    <location>
        <begin position="252"/>
        <end position="262"/>
    </location>
</feature>
<dbReference type="PANTHER" id="PTHR21363">
    <property type="entry name" value="PREPHENATE DEHYDROGENASE"/>
    <property type="match status" value="1"/>
</dbReference>
<evidence type="ECO:0000256" key="1">
    <source>
        <dbReference type="ARBA" id="ARBA00023002"/>
    </source>
</evidence>
<keyword evidence="6" id="KW-1185">Reference proteome</keyword>
<dbReference type="Pfam" id="PF09130">
    <property type="entry name" value="DUF1932"/>
    <property type="match status" value="1"/>
</dbReference>
<feature type="domain" description="6-phosphogluconate dehydrogenase NADP-binding" evidence="3">
    <location>
        <begin position="4"/>
        <end position="145"/>
    </location>
</feature>
<evidence type="ECO:0000259" key="4">
    <source>
        <dbReference type="Pfam" id="PF09130"/>
    </source>
</evidence>
<gene>
    <name evidence="5" type="ORF">BJ994_002773</name>
</gene>
<feature type="region of interest" description="Disordered" evidence="2">
    <location>
        <begin position="247"/>
        <end position="278"/>
    </location>
</feature>
<dbReference type="Proteomes" id="UP000547458">
    <property type="component" value="Unassembled WGS sequence"/>
</dbReference>
<dbReference type="SUPFAM" id="SSF51735">
    <property type="entry name" value="NAD(P)-binding Rossmann-fold domains"/>
    <property type="match status" value="1"/>
</dbReference>
<keyword evidence="1" id="KW-0560">Oxidoreductase</keyword>
<evidence type="ECO:0000259" key="3">
    <source>
        <dbReference type="Pfam" id="PF03446"/>
    </source>
</evidence>
<dbReference type="InterPro" id="IPR050812">
    <property type="entry name" value="Preph/Arog_dehydrog"/>
</dbReference>
<proteinExistence type="predicted"/>
<comment type="caution">
    <text evidence="5">The sequence shown here is derived from an EMBL/GenBank/DDBJ whole genome shotgun (WGS) entry which is preliminary data.</text>
</comment>
<evidence type="ECO:0000313" key="6">
    <source>
        <dbReference type="Proteomes" id="UP000547458"/>
    </source>
</evidence>
<feature type="domain" description="Phosphogluconate dehydrogenase NAD-binding putative C-terminal" evidence="4">
    <location>
        <begin position="183"/>
        <end position="250"/>
    </location>
</feature>
<dbReference type="InterPro" id="IPR036291">
    <property type="entry name" value="NAD(P)-bd_dom_sf"/>
</dbReference>
<reference evidence="5 6" key="1">
    <citation type="submission" date="2020-03" db="EMBL/GenBank/DDBJ databases">
        <title>Sequencing the genomes of 1000 actinobacteria strains.</title>
        <authorList>
            <person name="Klenk H.-P."/>
        </authorList>
    </citation>
    <scope>NUCLEOTIDE SEQUENCE [LARGE SCALE GENOMIC DNA]</scope>
    <source>
        <strain evidence="5 6">DSM 16403</strain>
    </source>
</reference>
<dbReference type="InterPro" id="IPR006115">
    <property type="entry name" value="6PGDH_NADP-bd"/>
</dbReference>
<dbReference type="PANTHER" id="PTHR21363:SF0">
    <property type="entry name" value="PREPHENATE DEHYDROGENASE [NADP(+)]"/>
    <property type="match status" value="1"/>
</dbReference>
<dbReference type="SUPFAM" id="SSF48179">
    <property type="entry name" value="6-phosphogluconate dehydrogenase C-terminal domain-like"/>
    <property type="match status" value="1"/>
</dbReference>
<dbReference type="GO" id="GO:0008977">
    <property type="term" value="F:prephenate dehydrogenase (NAD+) activity"/>
    <property type="evidence" value="ECO:0007669"/>
    <property type="project" value="TreeGrafter"/>
</dbReference>
<evidence type="ECO:0000256" key="2">
    <source>
        <dbReference type="SAM" id="MobiDB-lite"/>
    </source>
</evidence>
<dbReference type="Pfam" id="PF03446">
    <property type="entry name" value="NAD_binding_2"/>
    <property type="match status" value="1"/>
</dbReference>
<dbReference type="GO" id="GO:0070403">
    <property type="term" value="F:NAD+ binding"/>
    <property type="evidence" value="ECO:0007669"/>
    <property type="project" value="TreeGrafter"/>
</dbReference>
<dbReference type="RefSeq" id="WP_167994970.1">
    <property type="nucleotide sequence ID" value="NZ_JAATJL010000001.1"/>
</dbReference>
<dbReference type="InterPro" id="IPR013328">
    <property type="entry name" value="6PGD_dom2"/>
</dbReference>
<dbReference type="Gene3D" id="3.40.50.720">
    <property type="entry name" value="NAD(P)-binding Rossmann-like Domain"/>
    <property type="match status" value="1"/>
</dbReference>
<dbReference type="AlphaFoldDB" id="A0A846RU69"/>
<name>A0A846RU69_9MICC</name>
<dbReference type="InterPro" id="IPR015814">
    <property type="entry name" value="Pgluconate_DH_NAD-bd_C"/>
</dbReference>
<sequence length="278" mass="28410">MHSAIIGLGEAGSRYAAALVAAGHQVTAFDPRDVEAPDGINVAASEREAVTDADLVLVLTSAAVARKVAETCAPHLKRGAIYADMTSSAPAEMESLATHVEQTGAHFADVAILGPVTVAGAATPLLVSGSGATSAANTLRQLGAKVNTLDAPAGAAMAHKLLRSVFMKGLASLIVEAVSAGEAANATEWIRNEITRQLAGDGQAVIDRFLTGTRIHAERRGFEMEGAHAYLSSMGVPAEMTSATVASLKRLANQNTPGSPTGRSKDNESDLASSSAKA</sequence>
<evidence type="ECO:0000313" key="5">
    <source>
        <dbReference type="EMBL" id="NJC23697.1"/>
    </source>
</evidence>
<organism evidence="5 6">
    <name type="scientific">Arthrobacter pigmenti</name>
    <dbReference type="NCBI Taxonomy" id="271432"/>
    <lineage>
        <taxon>Bacteria</taxon>
        <taxon>Bacillati</taxon>
        <taxon>Actinomycetota</taxon>
        <taxon>Actinomycetes</taxon>
        <taxon>Micrococcales</taxon>
        <taxon>Micrococcaceae</taxon>
        <taxon>Arthrobacter</taxon>
    </lineage>
</organism>
<dbReference type="InterPro" id="IPR008927">
    <property type="entry name" value="6-PGluconate_DH-like_C_sf"/>
</dbReference>
<dbReference type="EMBL" id="JAATJL010000001">
    <property type="protein sequence ID" value="NJC23697.1"/>
    <property type="molecule type" value="Genomic_DNA"/>
</dbReference>